<feature type="domain" description="Lipase" evidence="6">
    <location>
        <begin position="311"/>
        <end position="432"/>
    </location>
</feature>
<dbReference type="Gene3D" id="3.40.50.1820">
    <property type="entry name" value="alpha/beta hydrolase"/>
    <property type="match status" value="1"/>
</dbReference>
<name>A0ABP1RDN5_9HEXA</name>
<dbReference type="PANTHER" id="PTHR11610">
    <property type="entry name" value="LIPASE"/>
    <property type="match status" value="1"/>
</dbReference>
<evidence type="ECO:0000256" key="3">
    <source>
        <dbReference type="ARBA" id="ARBA00022525"/>
    </source>
</evidence>
<comment type="subcellular location">
    <subcellularLocation>
        <location evidence="1">Secreted</location>
    </subcellularLocation>
</comment>
<organism evidence="7 8">
    <name type="scientific">Orchesella dallaii</name>
    <dbReference type="NCBI Taxonomy" id="48710"/>
    <lineage>
        <taxon>Eukaryota</taxon>
        <taxon>Metazoa</taxon>
        <taxon>Ecdysozoa</taxon>
        <taxon>Arthropoda</taxon>
        <taxon>Hexapoda</taxon>
        <taxon>Collembola</taxon>
        <taxon>Entomobryomorpha</taxon>
        <taxon>Entomobryoidea</taxon>
        <taxon>Orchesellidae</taxon>
        <taxon>Orchesellinae</taxon>
        <taxon>Orchesella</taxon>
    </lineage>
</organism>
<dbReference type="Proteomes" id="UP001642540">
    <property type="component" value="Unassembled WGS sequence"/>
</dbReference>
<keyword evidence="8" id="KW-1185">Reference proteome</keyword>
<dbReference type="EMBL" id="CAXLJM020000068">
    <property type="protein sequence ID" value="CAL8123741.1"/>
    <property type="molecule type" value="Genomic_DNA"/>
</dbReference>
<dbReference type="PANTHER" id="PTHR11610:SF173">
    <property type="entry name" value="LIPASE DOMAIN-CONTAINING PROTEIN-RELATED"/>
    <property type="match status" value="1"/>
</dbReference>
<evidence type="ECO:0000256" key="2">
    <source>
        <dbReference type="ARBA" id="ARBA00010701"/>
    </source>
</evidence>
<comment type="similarity">
    <text evidence="2 4">Belongs to the AB hydrolase superfamily. Lipase family.</text>
</comment>
<dbReference type="InterPro" id="IPR029058">
    <property type="entry name" value="AB_hydrolase_fold"/>
</dbReference>
<dbReference type="InterPro" id="IPR013818">
    <property type="entry name" value="Lipase"/>
</dbReference>
<evidence type="ECO:0000256" key="5">
    <source>
        <dbReference type="SAM" id="SignalP"/>
    </source>
</evidence>
<evidence type="ECO:0000313" key="8">
    <source>
        <dbReference type="Proteomes" id="UP001642540"/>
    </source>
</evidence>
<evidence type="ECO:0000256" key="4">
    <source>
        <dbReference type="RuleBase" id="RU004262"/>
    </source>
</evidence>
<accession>A0ABP1RDN5</accession>
<feature type="chain" id="PRO_5046688158" description="Lipase domain-containing protein" evidence="5">
    <location>
        <begin position="23"/>
        <end position="446"/>
    </location>
</feature>
<keyword evidence="5" id="KW-0732">Signal</keyword>
<dbReference type="SUPFAM" id="SSF53474">
    <property type="entry name" value="alpha/beta-Hydrolases"/>
    <property type="match status" value="1"/>
</dbReference>
<feature type="signal peptide" evidence="5">
    <location>
        <begin position="1"/>
        <end position="22"/>
    </location>
</feature>
<comment type="caution">
    <text evidence="7">The sequence shown here is derived from an EMBL/GenBank/DDBJ whole genome shotgun (WGS) entry which is preliminary data.</text>
</comment>
<sequence length="446" mass="49597">MKYPVSLLICVILLFALSICTGKSVTDRNDEILMSGAGESEELPPLRPIPPLSSLLPSLNKGDTRKLKDILFRKVPVFEEMLRKKEKRVLEVADNTFTLQFASLPVKKLTEVDDTSSEEVLETRAFETLSGIVARLVQDVLACSNTDIDDAANITSICSTLDLVGNDKPTQDDETTNDCDGSDEDCEIQGRSAARRPPRRGFPATPLNYRIYIHNTHRPTYTKQLPSNGRLDDIGIWDNEAPTKLLLTLIPYEFNKRAGQERITNQQMIYAYNHRYGFGSQNHNIVELRFPEIWRRKLSVVSIASRLVPTADQLATLIARWHKKGQINLEELHIIGFSAGAHLAGIIGQKVKKLTGGEEVCRITGLDPLGWGFDTMDDGKPMDPSLTLTRDDAKLVDVIHTSTPDTAFPFIHYGTNENRGSVDFYPNNGRAQYCGPTDGIVGLGLS</sequence>
<evidence type="ECO:0000256" key="1">
    <source>
        <dbReference type="ARBA" id="ARBA00004613"/>
    </source>
</evidence>
<evidence type="ECO:0000259" key="6">
    <source>
        <dbReference type="Pfam" id="PF00151"/>
    </source>
</evidence>
<keyword evidence="3" id="KW-0964">Secreted</keyword>
<dbReference type="Pfam" id="PF00151">
    <property type="entry name" value="Lipase"/>
    <property type="match status" value="1"/>
</dbReference>
<gene>
    <name evidence="7" type="ORF">ODALV1_LOCUS20295</name>
</gene>
<dbReference type="InterPro" id="IPR000734">
    <property type="entry name" value="TAG_lipase"/>
</dbReference>
<evidence type="ECO:0000313" key="7">
    <source>
        <dbReference type="EMBL" id="CAL8123741.1"/>
    </source>
</evidence>
<protein>
    <recommendedName>
        <fullName evidence="6">Lipase domain-containing protein</fullName>
    </recommendedName>
</protein>
<reference evidence="7 8" key="1">
    <citation type="submission" date="2024-08" db="EMBL/GenBank/DDBJ databases">
        <authorList>
            <person name="Cucini C."/>
            <person name="Frati F."/>
        </authorList>
    </citation>
    <scope>NUCLEOTIDE SEQUENCE [LARGE SCALE GENOMIC DNA]</scope>
</reference>
<proteinExistence type="inferred from homology"/>